<evidence type="ECO:0000313" key="2">
    <source>
        <dbReference type="EMBL" id="OAY24960.1"/>
    </source>
</evidence>
<dbReference type="InterPro" id="IPR051886">
    <property type="entry name" value="Seed_Dev/Stress_Resp_Reg"/>
</dbReference>
<dbReference type="Pfam" id="PF14144">
    <property type="entry name" value="DOG1"/>
    <property type="match status" value="1"/>
</dbReference>
<dbReference type="AlphaFoldDB" id="A0A2C9U569"/>
<name>A0A2C9U569_MANES</name>
<accession>A0A2C9U569</accession>
<dbReference type="PANTHER" id="PTHR46354:SF7">
    <property type="entry name" value="PROTEIN DOG1-LIKE 1"/>
    <property type="match status" value="1"/>
</dbReference>
<protein>
    <recommendedName>
        <fullName evidence="1">DOG1 domain-containing protein</fullName>
    </recommendedName>
</protein>
<gene>
    <name evidence="2" type="ORF">MANES_17G057000</name>
</gene>
<dbReference type="OrthoDB" id="1897224at2759"/>
<evidence type="ECO:0000259" key="1">
    <source>
        <dbReference type="PROSITE" id="PS51806"/>
    </source>
</evidence>
<reference evidence="2" key="1">
    <citation type="submission" date="2016-02" db="EMBL/GenBank/DDBJ databases">
        <title>WGS assembly of Manihot esculenta.</title>
        <authorList>
            <person name="Bredeson J.V."/>
            <person name="Prochnik S.E."/>
            <person name="Lyons J.B."/>
            <person name="Schmutz J."/>
            <person name="Grimwood J."/>
            <person name="Vrebalov J."/>
            <person name="Bart R.S."/>
            <person name="Amuge T."/>
            <person name="Ferguson M.E."/>
            <person name="Green R."/>
            <person name="Putnam N."/>
            <person name="Stites J."/>
            <person name="Rounsley S."/>
            <person name="Rokhsar D.S."/>
        </authorList>
    </citation>
    <scope>NUCLEOTIDE SEQUENCE [LARGE SCALE GENOMIC DNA]</scope>
    <source>
        <tissue evidence="2">Leaf</tissue>
    </source>
</reference>
<dbReference type="GO" id="GO:0006351">
    <property type="term" value="P:DNA-templated transcription"/>
    <property type="evidence" value="ECO:0007669"/>
    <property type="project" value="InterPro"/>
</dbReference>
<sequence length="254" mass="29156">MSSSNDDHNQSERCFLDWMKLQEVDLGELRQALTLKEKNESLLVQIVEKVFQHFQDYVDKRAQLAHNYVSLYFAPSWNSSLENSMLWLAGCRPSSFIRLLYALCGSEVNSHLTEYIEGRKRGDLGDLSSNQLNMVNNLQSKTVKQEEKLTSKLASLQEDLADEPISIIAQRTQTQITGELNEEVERALKDQDEGMMRVMKEADNLRLNTLKELLFGILTPVQAVEYLAASKKLHLCMHEWGKTRDQMHGGRSNY</sequence>
<dbReference type="InterPro" id="IPR025422">
    <property type="entry name" value="TGA_domain"/>
</dbReference>
<dbReference type="OMA" id="CCFKEWM"/>
<feature type="domain" description="DOG1" evidence="1">
    <location>
        <begin position="8"/>
        <end position="247"/>
    </location>
</feature>
<organism evidence="2">
    <name type="scientific">Manihot esculenta</name>
    <name type="common">Cassava</name>
    <name type="synonym">Jatropha manihot</name>
    <dbReference type="NCBI Taxonomy" id="3983"/>
    <lineage>
        <taxon>Eukaryota</taxon>
        <taxon>Viridiplantae</taxon>
        <taxon>Streptophyta</taxon>
        <taxon>Embryophyta</taxon>
        <taxon>Tracheophyta</taxon>
        <taxon>Spermatophyta</taxon>
        <taxon>Magnoliopsida</taxon>
        <taxon>eudicotyledons</taxon>
        <taxon>Gunneridae</taxon>
        <taxon>Pentapetalae</taxon>
        <taxon>rosids</taxon>
        <taxon>fabids</taxon>
        <taxon>Malpighiales</taxon>
        <taxon>Euphorbiaceae</taxon>
        <taxon>Crotonoideae</taxon>
        <taxon>Manihoteae</taxon>
        <taxon>Manihot</taxon>
    </lineage>
</organism>
<dbReference type="PROSITE" id="PS51806">
    <property type="entry name" value="DOG1"/>
    <property type="match status" value="1"/>
</dbReference>
<dbReference type="STRING" id="3983.A0A2C9U569"/>
<dbReference type="GO" id="GO:0043565">
    <property type="term" value="F:sequence-specific DNA binding"/>
    <property type="evidence" value="ECO:0007669"/>
    <property type="project" value="InterPro"/>
</dbReference>
<proteinExistence type="predicted"/>
<dbReference type="EMBL" id="CM004403">
    <property type="protein sequence ID" value="OAY24960.1"/>
    <property type="molecule type" value="Genomic_DNA"/>
</dbReference>
<dbReference type="PANTHER" id="PTHR46354">
    <property type="entry name" value="DOG1 DOMAIN-CONTAINING PROTEIN"/>
    <property type="match status" value="1"/>
</dbReference>